<dbReference type="InterPro" id="IPR050088">
    <property type="entry name" value="IspD/TarI_cytidylyltransf_bact"/>
</dbReference>
<dbReference type="AlphaFoldDB" id="A0A538S8W6"/>
<comment type="function">
    <text evidence="3">Catalyzes the formation of 4-diphosphocytidyl-2-C-methyl-D-erythritol from CTP and 2-C-methyl-D-erythritol 4-phosphate (MEP).</text>
</comment>
<dbReference type="UniPathway" id="UPA00056">
    <property type="reaction ID" value="UER00093"/>
</dbReference>
<comment type="caution">
    <text evidence="4">The sequence shown here is derived from an EMBL/GenBank/DDBJ whole genome shotgun (WGS) entry which is preliminary data.</text>
</comment>
<dbReference type="FunFam" id="3.90.550.10:FF:000003">
    <property type="entry name" value="2-C-methyl-D-erythritol 4-phosphate cytidylyltransferase"/>
    <property type="match status" value="1"/>
</dbReference>
<dbReference type="EC" id="2.7.7.60" evidence="3"/>
<dbReference type="InterPro" id="IPR034683">
    <property type="entry name" value="IspD/TarI"/>
</dbReference>
<gene>
    <name evidence="3 4" type="primary">ispD</name>
    <name evidence="4" type="ORF">E6K73_13030</name>
</gene>
<feature type="site" description="Positions MEP for the nucleophilic attack" evidence="3">
    <location>
        <position position="152"/>
    </location>
</feature>
<dbReference type="HAMAP" id="MF_00108">
    <property type="entry name" value="IspD"/>
    <property type="match status" value="1"/>
</dbReference>
<feature type="site" description="Transition state stabilizer" evidence="3">
    <location>
        <position position="15"/>
    </location>
</feature>
<dbReference type="GO" id="GO:0019288">
    <property type="term" value="P:isopentenyl diphosphate biosynthetic process, methylerythritol 4-phosphate pathway"/>
    <property type="evidence" value="ECO:0007669"/>
    <property type="project" value="UniProtKB-UniRule"/>
</dbReference>
<dbReference type="SUPFAM" id="SSF53448">
    <property type="entry name" value="Nucleotide-diphospho-sugar transferases"/>
    <property type="match status" value="1"/>
</dbReference>
<reference evidence="4 5" key="1">
    <citation type="journal article" date="2019" name="Nat. Microbiol.">
        <title>Mediterranean grassland soil C-N compound turnover is dependent on rainfall and depth, and is mediated by genomically divergent microorganisms.</title>
        <authorList>
            <person name="Diamond S."/>
            <person name="Andeer P.F."/>
            <person name="Li Z."/>
            <person name="Crits-Christoph A."/>
            <person name="Burstein D."/>
            <person name="Anantharaman K."/>
            <person name="Lane K.R."/>
            <person name="Thomas B.C."/>
            <person name="Pan C."/>
            <person name="Northen T.R."/>
            <person name="Banfield J.F."/>
        </authorList>
    </citation>
    <scope>NUCLEOTIDE SEQUENCE [LARGE SCALE GENOMIC DNA]</scope>
    <source>
        <strain evidence="4">WS_3</strain>
    </source>
</reference>
<keyword evidence="2 3" id="KW-0548">Nucleotidyltransferase</keyword>
<dbReference type="InterPro" id="IPR001228">
    <property type="entry name" value="IspD"/>
</dbReference>
<feature type="site" description="Transition state stabilizer" evidence="3">
    <location>
        <position position="22"/>
    </location>
</feature>
<comment type="pathway">
    <text evidence="3">Isoprenoid biosynthesis; isopentenyl diphosphate biosynthesis via DXP pathway; isopentenyl diphosphate from 1-deoxy-D-xylulose 5-phosphate: step 2/6.</text>
</comment>
<comment type="catalytic activity">
    <reaction evidence="3">
        <text>2-C-methyl-D-erythritol 4-phosphate + CTP + H(+) = 4-CDP-2-C-methyl-D-erythritol + diphosphate</text>
        <dbReference type="Rhea" id="RHEA:13429"/>
        <dbReference type="ChEBI" id="CHEBI:15378"/>
        <dbReference type="ChEBI" id="CHEBI:33019"/>
        <dbReference type="ChEBI" id="CHEBI:37563"/>
        <dbReference type="ChEBI" id="CHEBI:57823"/>
        <dbReference type="ChEBI" id="CHEBI:58262"/>
        <dbReference type="EC" id="2.7.7.60"/>
    </reaction>
</comment>
<evidence type="ECO:0000256" key="3">
    <source>
        <dbReference type="HAMAP-Rule" id="MF_00108"/>
    </source>
</evidence>
<evidence type="ECO:0000313" key="4">
    <source>
        <dbReference type="EMBL" id="TMQ47815.1"/>
    </source>
</evidence>
<protein>
    <recommendedName>
        <fullName evidence="3">2-C-methyl-D-erythritol 4-phosphate cytidylyltransferase</fullName>
        <ecNumber evidence="3">2.7.7.60</ecNumber>
    </recommendedName>
    <alternativeName>
        <fullName evidence="3">4-diphosphocytidyl-2C-methyl-D-erythritol synthase</fullName>
    </alternativeName>
    <alternativeName>
        <fullName evidence="3">MEP cytidylyltransferase</fullName>
        <shortName evidence="3">MCT</shortName>
    </alternativeName>
</protein>
<accession>A0A538S8W6</accession>
<sequence length="226" mass="23629">MSVGAILLCAGKGERLGAGTSKALVPLAGRPLFAWSLEALERCPAIEGIVVVGPVQGLEQGLASSGVRPAKLVAWCEGGKERQDSVRSGLSALPPSYTHVAIHDCARALVGLPLIARVVADALEHGASIAAVPLEDTVKRVALGVVEATVPRAGLWRAQTPQAFRRDWLEAAHAAAVGRATDDAALVESLGHRVRVSEGDPLNFKITTPRDLKLAEAWLASQHALS</sequence>
<dbReference type="Gene3D" id="3.90.550.10">
    <property type="entry name" value="Spore Coat Polysaccharide Biosynthesis Protein SpsA, Chain A"/>
    <property type="match status" value="1"/>
</dbReference>
<dbReference type="GO" id="GO:0050518">
    <property type="term" value="F:2-C-methyl-D-erythritol 4-phosphate cytidylyltransferase activity"/>
    <property type="evidence" value="ECO:0007669"/>
    <property type="project" value="UniProtKB-UniRule"/>
</dbReference>
<dbReference type="NCBIfam" id="TIGR00453">
    <property type="entry name" value="ispD"/>
    <property type="match status" value="1"/>
</dbReference>
<name>A0A538S8W6_UNCEI</name>
<evidence type="ECO:0000313" key="5">
    <source>
        <dbReference type="Proteomes" id="UP000320184"/>
    </source>
</evidence>
<comment type="similarity">
    <text evidence="3">Belongs to the IspD/TarI cytidylyltransferase family. IspD subfamily.</text>
</comment>
<dbReference type="Pfam" id="PF01128">
    <property type="entry name" value="IspD"/>
    <property type="match status" value="1"/>
</dbReference>
<evidence type="ECO:0000256" key="1">
    <source>
        <dbReference type="ARBA" id="ARBA00022679"/>
    </source>
</evidence>
<proteinExistence type="inferred from homology"/>
<evidence type="ECO:0000256" key="2">
    <source>
        <dbReference type="ARBA" id="ARBA00022695"/>
    </source>
</evidence>
<organism evidence="4 5">
    <name type="scientific">Eiseniibacteriota bacterium</name>
    <dbReference type="NCBI Taxonomy" id="2212470"/>
    <lineage>
        <taxon>Bacteria</taxon>
        <taxon>Candidatus Eiseniibacteriota</taxon>
    </lineage>
</organism>
<keyword evidence="1 3" id="KW-0808">Transferase</keyword>
<dbReference type="InterPro" id="IPR029044">
    <property type="entry name" value="Nucleotide-diphossugar_trans"/>
</dbReference>
<keyword evidence="3" id="KW-0414">Isoprene biosynthesis</keyword>
<dbReference type="CDD" id="cd02516">
    <property type="entry name" value="CDP-ME_synthetase"/>
    <property type="match status" value="1"/>
</dbReference>
<dbReference type="PANTHER" id="PTHR32125:SF4">
    <property type="entry name" value="2-C-METHYL-D-ERYTHRITOL 4-PHOSPHATE CYTIDYLYLTRANSFERASE, CHLOROPLASTIC"/>
    <property type="match status" value="1"/>
</dbReference>
<dbReference type="EMBL" id="VBOT01000165">
    <property type="protein sequence ID" value="TMQ47815.1"/>
    <property type="molecule type" value="Genomic_DNA"/>
</dbReference>
<feature type="site" description="Positions MEP for the nucleophilic attack" evidence="3">
    <location>
        <position position="205"/>
    </location>
</feature>
<dbReference type="PANTHER" id="PTHR32125">
    <property type="entry name" value="2-C-METHYL-D-ERYTHRITOL 4-PHOSPHATE CYTIDYLYLTRANSFERASE, CHLOROPLASTIC"/>
    <property type="match status" value="1"/>
</dbReference>
<dbReference type="Proteomes" id="UP000320184">
    <property type="component" value="Unassembled WGS sequence"/>
</dbReference>